<dbReference type="AlphaFoldDB" id="A0A939BND7"/>
<dbReference type="Pfam" id="PF02653">
    <property type="entry name" value="BPD_transp_2"/>
    <property type="match status" value="1"/>
</dbReference>
<dbReference type="CDD" id="cd06579">
    <property type="entry name" value="TM_PBP1_transp_AraH_like"/>
    <property type="match status" value="1"/>
</dbReference>
<sequence>MQPVPNQSASPEQKPLVRVQRLWEKYSVIIAFFILLLAAAVVNENFFTSGNLMNILRQVAIIGIISLGQTIVILSGGLDLSVGASLALSGAVGITLMNETGSVLSGVIGTLVCAVLIGVLNGTMVTKGKIAPFIATLGMMAAARSIGLYFADGGSTTGKVEGFTQIANGELLGIAYPVYFFLLLTVLLVIVLKKTRTGRYLYAIGSNERAALLSAIPVNRVKLAAYSLCGFLVGCSALIESSRLNSISSSSSGISYELDAIAAVVIGGTRLSGGKGSIVGTLFGVLILGILNNMINLMNVSPYLQGLVKGCIIVIAVLLQKKE</sequence>
<feature type="transmembrane region" description="Helical" evidence="8">
    <location>
        <begin position="301"/>
        <end position="319"/>
    </location>
</feature>
<keyword evidence="5 8" id="KW-0812">Transmembrane</keyword>
<dbReference type="GO" id="GO:0005886">
    <property type="term" value="C:plasma membrane"/>
    <property type="evidence" value="ECO:0007669"/>
    <property type="project" value="UniProtKB-SubCell"/>
</dbReference>
<dbReference type="PANTHER" id="PTHR32196:SF21">
    <property type="entry name" value="ABC TRANSPORTER PERMEASE PROTEIN YPHD-RELATED"/>
    <property type="match status" value="1"/>
</dbReference>
<dbReference type="Proteomes" id="UP000717624">
    <property type="component" value="Unassembled WGS sequence"/>
</dbReference>
<dbReference type="PANTHER" id="PTHR32196">
    <property type="entry name" value="ABC TRANSPORTER PERMEASE PROTEIN YPHD-RELATED-RELATED"/>
    <property type="match status" value="1"/>
</dbReference>
<dbReference type="EMBL" id="JAFBEB010000001">
    <property type="protein sequence ID" value="MBM7588885.1"/>
    <property type="molecule type" value="Genomic_DNA"/>
</dbReference>
<feature type="transmembrane region" description="Helical" evidence="8">
    <location>
        <begin position="278"/>
        <end position="295"/>
    </location>
</feature>
<feature type="transmembrane region" description="Helical" evidence="8">
    <location>
        <begin position="102"/>
        <end position="123"/>
    </location>
</feature>
<protein>
    <submittedName>
        <fullName evidence="9">Ribose transport system permease protein</fullName>
    </submittedName>
</protein>
<feature type="transmembrane region" description="Helical" evidence="8">
    <location>
        <begin position="26"/>
        <end position="47"/>
    </location>
</feature>
<accession>A0A939BND7</accession>
<dbReference type="InterPro" id="IPR001851">
    <property type="entry name" value="ABC_transp_permease"/>
</dbReference>
<evidence type="ECO:0000256" key="5">
    <source>
        <dbReference type="ARBA" id="ARBA00022692"/>
    </source>
</evidence>
<comment type="subcellular location">
    <subcellularLocation>
        <location evidence="1">Cell membrane</location>
        <topology evidence="1">Multi-pass membrane protein</topology>
    </subcellularLocation>
</comment>
<keyword evidence="6 8" id="KW-1133">Transmembrane helix</keyword>
<evidence type="ECO:0000256" key="1">
    <source>
        <dbReference type="ARBA" id="ARBA00004651"/>
    </source>
</evidence>
<evidence type="ECO:0000256" key="7">
    <source>
        <dbReference type="ARBA" id="ARBA00023136"/>
    </source>
</evidence>
<feature type="transmembrane region" description="Helical" evidence="8">
    <location>
        <begin position="130"/>
        <end position="151"/>
    </location>
</feature>
<evidence type="ECO:0000256" key="3">
    <source>
        <dbReference type="ARBA" id="ARBA00022475"/>
    </source>
</evidence>
<name>A0A939BND7_9BACL</name>
<evidence type="ECO:0000313" key="9">
    <source>
        <dbReference type="EMBL" id="MBM7588885.1"/>
    </source>
</evidence>
<comment type="caution">
    <text evidence="9">The sequence shown here is derived from an EMBL/GenBank/DDBJ whole genome shotgun (WGS) entry which is preliminary data.</text>
</comment>
<keyword evidence="4" id="KW-0997">Cell inner membrane</keyword>
<evidence type="ECO:0000256" key="4">
    <source>
        <dbReference type="ARBA" id="ARBA00022519"/>
    </source>
</evidence>
<keyword evidence="10" id="KW-1185">Reference proteome</keyword>
<proteinExistence type="predicted"/>
<feature type="transmembrane region" description="Helical" evidence="8">
    <location>
        <begin position="59"/>
        <end position="82"/>
    </location>
</feature>
<evidence type="ECO:0000313" key="10">
    <source>
        <dbReference type="Proteomes" id="UP000717624"/>
    </source>
</evidence>
<gene>
    <name evidence="9" type="ORF">JOD01_000471</name>
</gene>
<feature type="transmembrane region" description="Helical" evidence="8">
    <location>
        <begin position="171"/>
        <end position="192"/>
    </location>
</feature>
<evidence type="ECO:0000256" key="2">
    <source>
        <dbReference type="ARBA" id="ARBA00022448"/>
    </source>
</evidence>
<evidence type="ECO:0000256" key="8">
    <source>
        <dbReference type="SAM" id="Phobius"/>
    </source>
</evidence>
<dbReference type="RefSeq" id="WP_204516603.1">
    <property type="nucleotide sequence ID" value="NZ_BAABIN010000009.1"/>
</dbReference>
<keyword evidence="2" id="KW-0813">Transport</keyword>
<keyword evidence="7 8" id="KW-0472">Membrane</keyword>
<evidence type="ECO:0000256" key="6">
    <source>
        <dbReference type="ARBA" id="ARBA00022989"/>
    </source>
</evidence>
<dbReference type="GO" id="GO:0022857">
    <property type="term" value="F:transmembrane transporter activity"/>
    <property type="evidence" value="ECO:0007669"/>
    <property type="project" value="InterPro"/>
</dbReference>
<keyword evidence="3" id="KW-1003">Cell membrane</keyword>
<reference evidence="9" key="1">
    <citation type="submission" date="2021-01" db="EMBL/GenBank/DDBJ databases">
        <title>Genomic Encyclopedia of Type Strains, Phase IV (KMG-IV): sequencing the most valuable type-strain genomes for metagenomic binning, comparative biology and taxonomic classification.</title>
        <authorList>
            <person name="Goeker M."/>
        </authorList>
    </citation>
    <scope>NUCLEOTIDE SEQUENCE</scope>
    <source>
        <strain evidence="9">DSM 25523</strain>
    </source>
</reference>
<organism evidence="9 10">
    <name type="scientific">Brevibacillus fulvus</name>
    <dbReference type="NCBI Taxonomy" id="1125967"/>
    <lineage>
        <taxon>Bacteria</taxon>
        <taxon>Bacillati</taxon>
        <taxon>Bacillota</taxon>
        <taxon>Bacilli</taxon>
        <taxon>Bacillales</taxon>
        <taxon>Paenibacillaceae</taxon>
        <taxon>Brevibacillus</taxon>
    </lineage>
</organism>